<dbReference type="InterPro" id="IPR027417">
    <property type="entry name" value="P-loop_NTPase"/>
</dbReference>
<protein>
    <submittedName>
        <fullName evidence="5">ABC transporter related protein</fullName>
    </submittedName>
</protein>
<dbReference type="HOGENOM" id="CLU_000604_1_11_11"/>
<gene>
    <name evidence="5" type="ordered locus">Kfla_4484</name>
</gene>
<dbReference type="SMART" id="SM00382">
    <property type="entry name" value="AAA"/>
    <property type="match status" value="1"/>
</dbReference>
<evidence type="ECO:0000313" key="5">
    <source>
        <dbReference type="EMBL" id="ADB33514.1"/>
    </source>
</evidence>
<dbReference type="CDD" id="cd03214">
    <property type="entry name" value="ABC_Iron-Siderophores_B12_Hemin"/>
    <property type="match status" value="1"/>
</dbReference>
<dbReference type="InterPro" id="IPR017871">
    <property type="entry name" value="ABC_transporter-like_CS"/>
</dbReference>
<evidence type="ECO:0000256" key="3">
    <source>
        <dbReference type="ARBA" id="ARBA00022840"/>
    </source>
</evidence>
<dbReference type="KEGG" id="kfl:Kfla_4484"/>
<dbReference type="Proteomes" id="UP000007967">
    <property type="component" value="Chromosome"/>
</dbReference>
<dbReference type="InterPro" id="IPR003439">
    <property type="entry name" value="ABC_transporter-like_ATP-bd"/>
</dbReference>
<sequence length="260" mass="27441">MTAVVASGIDWTAGGVRILDGVDLEARAGEVLGVLGPNGAGKTSLLRILAGLRRPDRGTVLLGGQPLRGAARRTVARRLAIVEQSPEVHSDITVDETVALGRTPYRGTFAPLGRADHAAIDYALAVTGMSAYRDRSWQTLSGGERQRAQLARALAQEPETIVLDEPTNHLDIRYQLETLTLLRGLGLTVVTALHDLNLAARFCDRLAVLAQGRVVATGAPAEVLTATLIQQVYAVDAVVERSAHTGAPSATYLGPSSRSG</sequence>
<dbReference type="PANTHER" id="PTHR42794:SF2">
    <property type="entry name" value="ABC TRANSPORTER ATP-BINDING PROTEIN"/>
    <property type="match status" value="1"/>
</dbReference>
<dbReference type="AlphaFoldDB" id="D2PWP5"/>
<evidence type="ECO:0000313" key="6">
    <source>
        <dbReference type="Proteomes" id="UP000007967"/>
    </source>
</evidence>
<evidence type="ECO:0000259" key="4">
    <source>
        <dbReference type="PROSITE" id="PS50893"/>
    </source>
</evidence>
<dbReference type="PANTHER" id="PTHR42794">
    <property type="entry name" value="HEMIN IMPORT ATP-BINDING PROTEIN HMUV"/>
    <property type="match status" value="1"/>
</dbReference>
<dbReference type="PROSITE" id="PS00211">
    <property type="entry name" value="ABC_TRANSPORTER_1"/>
    <property type="match status" value="1"/>
</dbReference>
<dbReference type="EMBL" id="CP001736">
    <property type="protein sequence ID" value="ADB33514.1"/>
    <property type="molecule type" value="Genomic_DNA"/>
</dbReference>
<reference evidence="5 6" key="2">
    <citation type="journal article" date="2010" name="Stand. Genomic Sci.">
        <title>Complete genome sequence of Kribbella flavida type strain (IFO 14399).</title>
        <authorList>
            <person name="Pukall R."/>
            <person name="Lapidus A."/>
            <person name="Glavina Del Rio T."/>
            <person name="Copeland A."/>
            <person name="Tice H."/>
            <person name="Cheng J.-F."/>
            <person name="Lucas S."/>
            <person name="Chen F."/>
            <person name="Nolan M."/>
            <person name="LaButti K."/>
            <person name="Pati A."/>
            <person name="Ivanova N."/>
            <person name="Mavrommatis K."/>
            <person name="Mikhailova N."/>
            <person name="Pitluck S."/>
            <person name="Bruce D."/>
            <person name="Goodwin L."/>
            <person name="Land M."/>
            <person name="Hauser L."/>
            <person name="Chang Y.-J."/>
            <person name="Jeffries C.D."/>
            <person name="Chen A."/>
            <person name="Palaniappan K."/>
            <person name="Chain P."/>
            <person name="Rohde M."/>
            <person name="Goeker M."/>
            <person name="Bristow J."/>
            <person name="Eisen J.A."/>
            <person name="Markowitz V."/>
            <person name="Hugenholtz P."/>
            <person name="Kyrpides N.C."/>
            <person name="Klenk H.-P."/>
            <person name="Brettin T."/>
        </authorList>
    </citation>
    <scope>NUCLEOTIDE SEQUENCE [LARGE SCALE GENOMIC DNA]</scope>
    <source>
        <strain evidence="6">DSM 17836 / JCM 10339 / NBRC 14399</strain>
    </source>
</reference>
<keyword evidence="6" id="KW-1185">Reference proteome</keyword>
<dbReference type="InterPro" id="IPR003593">
    <property type="entry name" value="AAA+_ATPase"/>
</dbReference>
<name>D2PWP5_KRIFD</name>
<dbReference type="SUPFAM" id="SSF52540">
    <property type="entry name" value="P-loop containing nucleoside triphosphate hydrolases"/>
    <property type="match status" value="1"/>
</dbReference>
<dbReference type="GO" id="GO:0005524">
    <property type="term" value="F:ATP binding"/>
    <property type="evidence" value="ECO:0007669"/>
    <property type="project" value="UniProtKB-KW"/>
</dbReference>
<dbReference type="PROSITE" id="PS50893">
    <property type="entry name" value="ABC_TRANSPORTER_2"/>
    <property type="match status" value="1"/>
</dbReference>
<keyword evidence="3" id="KW-0067">ATP-binding</keyword>
<organism evidence="5 6">
    <name type="scientific">Kribbella flavida (strain DSM 17836 / JCM 10339 / NBRC 14399)</name>
    <dbReference type="NCBI Taxonomy" id="479435"/>
    <lineage>
        <taxon>Bacteria</taxon>
        <taxon>Bacillati</taxon>
        <taxon>Actinomycetota</taxon>
        <taxon>Actinomycetes</taxon>
        <taxon>Propionibacteriales</taxon>
        <taxon>Kribbellaceae</taxon>
        <taxon>Kribbella</taxon>
    </lineage>
</organism>
<keyword evidence="2" id="KW-0547">Nucleotide-binding</keyword>
<dbReference type="STRING" id="479435.Kfla_4484"/>
<evidence type="ECO:0000256" key="1">
    <source>
        <dbReference type="ARBA" id="ARBA00022448"/>
    </source>
</evidence>
<dbReference type="FunFam" id="3.40.50.300:FF:000134">
    <property type="entry name" value="Iron-enterobactin ABC transporter ATP-binding protein"/>
    <property type="match status" value="1"/>
</dbReference>
<reference evidence="6" key="1">
    <citation type="submission" date="2009-09" db="EMBL/GenBank/DDBJ databases">
        <title>The complete genome of Kribbella flavida DSM 17836.</title>
        <authorList>
            <consortium name="US DOE Joint Genome Institute (JGI-PGF)"/>
            <person name="Lucas S."/>
            <person name="Copeland A."/>
            <person name="Lapidus A."/>
            <person name="Glavina del Rio T."/>
            <person name="Dalin E."/>
            <person name="Tice H."/>
            <person name="Bruce D."/>
            <person name="Goodwin L."/>
            <person name="Pitluck S."/>
            <person name="Kyrpides N."/>
            <person name="Mavromatis K."/>
            <person name="Ivanova N."/>
            <person name="Saunders E."/>
            <person name="Brettin T."/>
            <person name="Detter J.C."/>
            <person name="Han C."/>
            <person name="Larimer F."/>
            <person name="Land M."/>
            <person name="Hauser L."/>
            <person name="Markowitz V."/>
            <person name="Cheng J.-F."/>
            <person name="Hugenholtz P."/>
            <person name="Woyke T."/>
            <person name="Wu D."/>
            <person name="Pukall R."/>
            <person name="Klenk H.-P."/>
            <person name="Eisen J.A."/>
        </authorList>
    </citation>
    <scope>NUCLEOTIDE SEQUENCE [LARGE SCALE GENOMIC DNA]</scope>
    <source>
        <strain evidence="6">DSM 17836 / JCM 10339 / NBRC 14399</strain>
    </source>
</reference>
<accession>D2PWP5</accession>
<evidence type="ECO:0000256" key="2">
    <source>
        <dbReference type="ARBA" id="ARBA00022741"/>
    </source>
</evidence>
<dbReference type="RefSeq" id="WP_012922068.1">
    <property type="nucleotide sequence ID" value="NC_013729.1"/>
</dbReference>
<dbReference type="Pfam" id="PF00005">
    <property type="entry name" value="ABC_tran"/>
    <property type="match status" value="1"/>
</dbReference>
<dbReference type="eggNOG" id="COG1120">
    <property type="taxonomic scope" value="Bacteria"/>
</dbReference>
<dbReference type="Gene3D" id="3.40.50.300">
    <property type="entry name" value="P-loop containing nucleotide triphosphate hydrolases"/>
    <property type="match status" value="1"/>
</dbReference>
<keyword evidence="1" id="KW-0813">Transport</keyword>
<feature type="domain" description="ABC transporter" evidence="4">
    <location>
        <begin position="4"/>
        <end position="236"/>
    </location>
</feature>
<dbReference type="OrthoDB" id="5296765at2"/>
<dbReference type="GO" id="GO:0016887">
    <property type="term" value="F:ATP hydrolysis activity"/>
    <property type="evidence" value="ECO:0007669"/>
    <property type="project" value="InterPro"/>
</dbReference>
<proteinExistence type="predicted"/>